<dbReference type="PANTHER" id="PTHR42920">
    <property type="entry name" value="OS03G0707200 PROTEIN-RELATED"/>
    <property type="match status" value="1"/>
</dbReference>
<evidence type="ECO:0000313" key="9">
    <source>
        <dbReference type="Proteomes" id="UP000077857"/>
    </source>
</evidence>
<protein>
    <submittedName>
        <fullName evidence="8">Multidrug DMT transporter permease</fullName>
    </submittedName>
</protein>
<feature type="domain" description="EamA" evidence="7">
    <location>
        <begin position="16"/>
        <end position="153"/>
    </location>
</feature>
<sequence>MATPISTHSTEHRRWLGFGLAILAAIGFSGKAIFVKLAYSEAVDALTLLALRMLFSAPFFLVVALRHAWQKPAQSLGRRDYAALLLLGLLGYYLSSLFDFIGLQYISAGLERLILFLYPTLVVVLSALLLHKPFGRKEVVALLLSYAGIGVVFGDQVTLQAEHLWLGAGFVFASTLTYAAYLIGTGETVARIGASRFTAYAMLVACAATLIQFLLTHPPQALLVSARVYQLSLWMALVSTVLPVFMLSAAIRIIGSGHASLIGALGPVATLFLANVFLGEQLSAGQMAGAGLVLIGVLSLSRK</sequence>
<feature type="transmembrane region" description="Helical" evidence="6">
    <location>
        <begin position="197"/>
        <end position="215"/>
    </location>
</feature>
<keyword evidence="4 6" id="KW-1133">Transmembrane helix</keyword>
<evidence type="ECO:0000256" key="5">
    <source>
        <dbReference type="ARBA" id="ARBA00023136"/>
    </source>
</evidence>
<dbReference type="PANTHER" id="PTHR42920:SF5">
    <property type="entry name" value="EAMA DOMAIN-CONTAINING PROTEIN"/>
    <property type="match status" value="1"/>
</dbReference>
<dbReference type="Pfam" id="PF00892">
    <property type="entry name" value="EamA"/>
    <property type="match status" value="2"/>
</dbReference>
<proteinExistence type="predicted"/>
<dbReference type="RefSeq" id="WP_064040409.1">
    <property type="nucleotide sequence ID" value="NZ_LUUJ01000075.1"/>
</dbReference>
<evidence type="ECO:0000259" key="7">
    <source>
        <dbReference type="Pfam" id="PF00892"/>
    </source>
</evidence>
<keyword evidence="5 6" id="KW-0472">Membrane</keyword>
<dbReference type="EMBL" id="LUUJ01000075">
    <property type="protein sequence ID" value="OAI16404.1"/>
    <property type="molecule type" value="Genomic_DNA"/>
</dbReference>
<dbReference type="SUPFAM" id="SSF103481">
    <property type="entry name" value="Multidrug resistance efflux transporter EmrE"/>
    <property type="match status" value="2"/>
</dbReference>
<feature type="transmembrane region" description="Helical" evidence="6">
    <location>
        <begin position="81"/>
        <end position="107"/>
    </location>
</feature>
<evidence type="ECO:0000256" key="1">
    <source>
        <dbReference type="ARBA" id="ARBA00004651"/>
    </source>
</evidence>
<feature type="transmembrane region" description="Helical" evidence="6">
    <location>
        <begin position="164"/>
        <end position="185"/>
    </location>
</feature>
<evidence type="ECO:0000256" key="2">
    <source>
        <dbReference type="ARBA" id="ARBA00022475"/>
    </source>
</evidence>
<dbReference type="OrthoDB" id="9813617at2"/>
<feature type="transmembrane region" description="Helical" evidence="6">
    <location>
        <begin position="139"/>
        <end position="158"/>
    </location>
</feature>
<feature type="transmembrane region" description="Helical" evidence="6">
    <location>
        <begin position="227"/>
        <end position="247"/>
    </location>
</feature>
<dbReference type="InterPro" id="IPR051258">
    <property type="entry name" value="Diverse_Substrate_Transporter"/>
</dbReference>
<evidence type="ECO:0000256" key="4">
    <source>
        <dbReference type="ARBA" id="ARBA00022989"/>
    </source>
</evidence>
<comment type="subcellular location">
    <subcellularLocation>
        <location evidence="1">Cell membrane</location>
        <topology evidence="1">Multi-pass membrane protein</topology>
    </subcellularLocation>
</comment>
<dbReference type="InterPro" id="IPR037185">
    <property type="entry name" value="EmrE-like"/>
</dbReference>
<evidence type="ECO:0000256" key="3">
    <source>
        <dbReference type="ARBA" id="ARBA00022692"/>
    </source>
</evidence>
<dbReference type="InterPro" id="IPR000620">
    <property type="entry name" value="EamA_dom"/>
</dbReference>
<reference evidence="8 9" key="1">
    <citation type="submission" date="2016-03" db="EMBL/GenBank/DDBJ databases">
        <authorList>
            <person name="Ploux O."/>
        </authorList>
    </citation>
    <scope>NUCLEOTIDE SEQUENCE [LARGE SCALE GENOMIC DNA]</scope>
    <source>
        <strain evidence="8 9">R-45378</strain>
    </source>
</reference>
<evidence type="ECO:0000256" key="6">
    <source>
        <dbReference type="SAM" id="Phobius"/>
    </source>
</evidence>
<feature type="transmembrane region" description="Helical" evidence="6">
    <location>
        <begin position="45"/>
        <end position="69"/>
    </location>
</feature>
<dbReference type="GO" id="GO:0005886">
    <property type="term" value="C:plasma membrane"/>
    <property type="evidence" value="ECO:0007669"/>
    <property type="project" value="UniProtKB-SubCell"/>
</dbReference>
<evidence type="ECO:0000313" key="8">
    <source>
        <dbReference type="EMBL" id="OAI16404.1"/>
    </source>
</evidence>
<comment type="caution">
    <text evidence="8">The sequence shown here is derived from an EMBL/GenBank/DDBJ whole genome shotgun (WGS) entry which is preliminary data.</text>
</comment>
<feature type="transmembrane region" description="Helical" evidence="6">
    <location>
        <begin position="284"/>
        <end position="301"/>
    </location>
</feature>
<feature type="transmembrane region" description="Helical" evidence="6">
    <location>
        <begin position="113"/>
        <end position="130"/>
    </location>
</feature>
<feature type="transmembrane region" description="Helical" evidence="6">
    <location>
        <begin position="15"/>
        <end position="39"/>
    </location>
</feature>
<keyword evidence="2" id="KW-1003">Cell membrane</keyword>
<gene>
    <name evidence="8" type="ORF">A1507_00635</name>
</gene>
<feature type="transmembrane region" description="Helical" evidence="6">
    <location>
        <begin position="259"/>
        <end position="278"/>
    </location>
</feature>
<feature type="domain" description="EamA" evidence="7">
    <location>
        <begin position="166"/>
        <end position="301"/>
    </location>
</feature>
<keyword evidence="3 6" id="KW-0812">Transmembrane</keyword>
<organism evidence="8 9">
    <name type="scientific">Methylomonas koyamae</name>
    <dbReference type="NCBI Taxonomy" id="702114"/>
    <lineage>
        <taxon>Bacteria</taxon>
        <taxon>Pseudomonadati</taxon>
        <taxon>Pseudomonadota</taxon>
        <taxon>Gammaproteobacteria</taxon>
        <taxon>Methylococcales</taxon>
        <taxon>Methylococcaceae</taxon>
        <taxon>Methylomonas</taxon>
    </lineage>
</organism>
<dbReference type="AlphaFoldDB" id="A0A177NFK2"/>
<accession>A0A177NFK2</accession>
<name>A0A177NFK2_9GAMM</name>
<dbReference type="Proteomes" id="UP000077857">
    <property type="component" value="Unassembled WGS sequence"/>
</dbReference>